<dbReference type="RefSeq" id="WP_033499805.1">
    <property type="nucleotide sequence ID" value="NZ_JDUX01000005.1"/>
</dbReference>
<protein>
    <submittedName>
        <fullName evidence="1">Uncharacterized protein</fullName>
    </submittedName>
</protein>
<comment type="caution">
    <text evidence="1">The sequence shown here is derived from an EMBL/GenBank/DDBJ whole genome shotgun (WGS) entry which is preliminary data.</text>
</comment>
<accession>A0A087DRN0</accession>
<dbReference type="EMBL" id="JGZQ01000003">
    <property type="protein sequence ID" value="KFI98180.1"/>
    <property type="molecule type" value="Genomic_DNA"/>
</dbReference>
<proteinExistence type="predicted"/>
<dbReference type="AlphaFoldDB" id="A0A087DRN0"/>
<sequence length="69" mass="7590">MRKETKKPQSSYAVAVVRDRSCGDDVQAARISIITDENHLAGVTVSRAALESLQASIGRLLREMDEEES</sequence>
<name>A0A087DRN0_BIFAD</name>
<reference evidence="1 2" key="1">
    <citation type="submission" date="2014-03" db="EMBL/GenBank/DDBJ databases">
        <title>Genomics of Bifidobacteria.</title>
        <authorList>
            <person name="Ventura M."/>
            <person name="Milani C."/>
            <person name="Lugli G.A."/>
        </authorList>
    </citation>
    <scope>NUCLEOTIDE SEQUENCE [LARGE SCALE GENOMIC DNA]</scope>
    <source>
        <strain evidence="2">JCM 15918</strain>
    </source>
</reference>
<evidence type="ECO:0000313" key="2">
    <source>
        <dbReference type="Proteomes" id="UP000029091"/>
    </source>
</evidence>
<organism evidence="1 2">
    <name type="scientific">Bifidobacterium adolescentis JCM 15918</name>
    <dbReference type="NCBI Taxonomy" id="1437612"/>
    <lineage>
        <taxon>Bacteria</taxon>
        <taxon>Bacillati</taxon>
        <taxon>Actinomycetota</taxon>
        <taxon>Actinomycetes</taxon>
        <taxon>Bifidobacteriales</taxon>
        <taxon>Bifidobacteriaceae</taxon>
        <taxon>Bifidobacterium</taxon>
    </lineage>
</organism>
<dbReference type="Proteomes" id="UP000029091">
    <property type="component" value="Unassembled WGS sequence"/>
</dbReference>
<gene>
    <name evidence="1" type="ORF">BSTER_0755</name>
</gene>
<evidence type="ECO:0000313" key="1">
    <source>
        <dbReference type="EMBL" id="KFI98180.1"/>
    </source>
</evidence>